<dbReference type="Pfam" id="PF00078">
    <property type="entry name" value="RVT_1"/>
    <property type="match status" value="1"/>
</dbReference>
<reference evidence="2" key="1">
    <citation type="submission" date="2018-04" db="EMBL/GenBank/DDBJ databases">
        <title>Transcriptome of Schizaphis graminum biotype I.</title>
        <authorList>
            <person name="Scully E.D."/>
            <person name="Geib S.M."/>
            <person name="Palmer N.A."/>
            <person name="Koch K."/>
            <person name="Bradshaw J."/>
            <person name="Heng-Moss T."/>
            <person name="Sarath G."/>
        </authorList>
    </citation>
    <scope>NUCLEOTIDE SEQUENCE</scope>
</reference>
<organism evidence="2">
    <name type="scientific">Schizaphis graminum</name>
    <name type="common">Green bug aphid</name>
    <dbReference type="NCBI Taxonomy" id="13262"/>
    <lineage>
        <taxon>Eukaryota</taxon>
        <taxon>Metazoa</taxon>
        <taxon>Ecdysozoa</taxon>
        <taxon>Arthropoda</taxon>
        <taxon>Hexapoda</taxon>
        <taxon>Insecta</taxon>
        <taxon>Pterygota</taxon>
        <taxon>Neoptera</taxon>
        <taxon>Paraneoptera</taxon>
        <taxon>Hemiptera</taxon>
        <taxon>Sternorrhyncha</taxon>
        <taxon>Aphidomorpha</taxon>
        <taxon>Aphidoidea</taxon>
        <taxon>Aphididae</taxon>
        <taxon>Aphidini</taxon>
        <taxon>Schizaphis</taxon>
    </lineage>
</organism>
<protein>
    <submittedName>
        <fullName evidence="2">Transposon TX1 uncharacterized protein</fullName>
    </submittedName>
</protein>
<dbReference type="SUPFAM" id="SSF56672">
    <property type="entry name" value="DNA/RNA polymerases"/>
    <property type="match status" value="1"/>
</dbReference>
<dbReference type="InterPro" id="IPR043128">
    <property type="entry name" value="Rev_trsase/Diguanyl_cyclase"/>
</dbReference>
<dbReference type="Gene3D" id="3.30.70.270">
    <property type="match status" value="1"/>
</dbReference>
<feature type="domain" description="Reverse transcriptase" evidence="1">
    <location>
        <begin position="35"/>
        <end position="306"/>
    </location>
</feature>
<name>A0A2S2NB32_SCHGA</name>
<gene>
    <name evidence="2" type="primary">YTX2_1</name>
    <name evidence="2" type="ORF">g.169405</name>
</gene>
<accession>A0A2S2NB32</accession>
<dbReference type="GO" id="GO:0071897">
    <property type="term" value="P:DNA biosynthetic process"/>
    <property type="evidence" value="ECO:0007669"/>
    <property type="project" value="UniProtKB-ARBA"/>
</dbReference>
<sequence>MLKNNKAPGEDNINAELFKISTPKMFSEIYTLIKEIWKKEQIPQDWKMAIICPIYKKGDTMDTKNYRGIALLNTCYKILSTAILHRLEIYSKDIIGKYQTGFIKGKSTTDHIFTIRQALEKHYEFEKEVHLCFVDFSQAYDSINRNKLWITLEEFEIPSKLIRLIKEYNSNTACKVKFRNQLSESFDVNTGLRQGDALSPLLFNLALEKVEKVVRTMPAYQDMELIGEYSILAYADDIVVMGNTRIEVTAKTDDLLKAAKCMGLKVNQDKTKYMVVSRKNEMVADLSVGEYTFEAVNDFKYLGTNINKNNNMHNEIKLRISAANKGFFALVKLFKSKLLSKKSKINLYLSCLRPVLAYGCETWSVTKGDEEKLLIFERKILRRIYGPIYENGDYRIRTNGEIYQLFQKPNIKAFIRSKRLEWAGHLWRENGICKQVLMGRINGRRPRGRPRHRWMDTIKSDLAKIAPETELAGSENREKWQEIVEAAKALNGL</sequence>
<dbReference type="PROSITE" id="PS50878">
    <property type="entry name" value="RT_POL"/>
    <property type="match status" value="1"/>
</dbReference>
<dbReference type="PANTHER" id="PTHR47027:SF20">
    <property type="entry name" value="REVERSE TRANSCRIPTASE-LIKE PROTEIN WITH RNA-DIRECTED DNA POLYMERASE DOMAIN"/>
    <property type="match status" value="1"/>
</dbReference>
<dbReference type="InterPro" id="IPR000477">
    <property type="entry name" value="RT_dom"/>
</dbReference>
<dbReference type="AlphaFoldDB" id="A0A2S2NB32"/>
<proteinExistence type="predicted"/>
<evidence type="ECO:0000313" key="2">
    <source>
        <dbReference type="EMBL" id="MBY14413.1"/>
    </source>
</evidence>
<dbReference type="EMBL" id="GGMR01001794">
    <property type="protein sequence ID" value="MBY14413.1"/>
    <property type="molecule type" value="Transcribed_RNA"/>
</dbReference>
<evidence type="ECO:0000259" key="1">
    <source>
        <dbReference type="PROSITE" id="PS50878"/>
    </source>
</evidence>
<dbReference type="CDD" id="cd01650">
    <property type="entry name" value="RT_nLTR_like"/>
    <property type="match status" value="1"/>
</dbReference>
<dbReference type="InterPro" id="IPR043502">
    <property type="entry name" value="DNA/RNA_pol_sf"/>
</dbReference>
<dbReference type="PANTHER" id="PTHR47027">
    <property type="entry name" value="REVERSE TRANSCRIPTASE DOMAIN-CONTAINING PROTEIN"/>
    <property type="match status" value="1"/>
</dbReference>